<accession>A0A0K1Q8Z6</accession>
<dbReference type="InterPro" id="IPR030824">
    <property type="entry name" value="CHP04562"/>
</dbReference>
<dbReference type="GO" id="GO:0015969">
    <property type="term" value="P:guanosine tetraphosphate metabolic process"/>
    <property type="evidence" value="ECO:0007669"/>
    <property type="project" value="InterPro"/>
</dbReference>
<evidence type="ECO:0000256" key="1">
    <source>
        <dbReference type="SAM" id="MobiDB-lite"/>
    </source>
</evidence>
<dbReference type="OrthoDB" id="5496958at2"/>
<dbReference type="KEGG" id="llu:AKJ09_08919"/>
<dbReference type="SMART" id="SM00954">
    <property type="entry name" value="RelA_SpoT"/>
    <property type="match status" value="1"/>
</dbReference>
<keyword evidence="4" id="KW-1185">Reference proteome</keyword>
<dbReference type="SUPFAM" id="SSF81301">
    <property type="entry name" value="Nucleotidyltransferase"/>
    <property type="match status" value="1"/>
</dbReference>
<dbReference type="InterPro" id="IPR043519">
    <property type="entry name" value="NT_sf"/>
</dbReference>
<proteinExistence type="predicted"/>
<evidence type="ECO:0000259" key="2">
    <source>
        <dbReference type="SMART" id="SM00954"/>
    </source>
</evidence>
<feature type="domain" description="RelA/SpoT" evidence="2">
    <location>
        <begin position="165"/>
        <end position="333"/>
    </location>
</feature>
<organism evidence="3 4">
    <name type="scientific">Labilithrix luteola</name>
    <dbReference type="NCBI Taxonomy" id="1391654"/>
    <lineage>
        <taxon>Bacteria</taxon>
        <taxon>Pseudomonadati</taxon>
        <taxon>Myxococcota</taxon>
        <taxon>Polyangia</taxon>
        <taxon>Polyangiales</taxon>
        <taxon>Labilitrichaceae</taxon>
        <taxon>Labilithrix</taxon>
    </lineage>
</organism>
<dbReference type="NCBIfam" id="TIGR04562">
    <property type="entry name" value="TIGR04552 family protein"/>
    <property type="match status" value="1"/>
</dbReference>
<protein>
    <recommendedName>
        <fullName evidence="2">RelA/SpoT domain-containing protein</fullName>
    </recommendedName>
</protein>
<dbReference type="InterPro" id="IPR007685">
    <property type="entry name" value="RelA_SpoT"/>
</dbReference>
<reference evidence="3 4" key="1">
    <citation type="submission" date="2015-08" db="EMBL/GenBank/DDBJ databases">
        <authorList>
            <person name="Babu N.S."/>
            <person name="Beckwith C.J."/>
            <person name="Beseler K.G."/>
            <person name="Brison A."/>
            <person name="Carone J.V."/>
            <person name="Caskin T.P."/>
            <person name="Diamond M."/>
            <person name="Durham M.E."/>
            <person name="Foxe J.M."/>
            <person name="Go M."/>
            <person name="Henderson B.A."/>
            <person name="Jones I.B."/>
            <person name="McGettigan J.A."/>
            <person name="Micheletti S.J."/>
            <person name="Nasrallah M.E."/>
            <person name="Ortiz D."/>
            <person name="Piller C.R."/>
            <person name="Privatt S.R."/>
            <person name="Schneider S.L."/>
            <person name="Sharp S."/>
            <person name="Smith T.C."/>
            <person name="Stanton J.D."/>
            <person name="Ullery H.E."/>
            <person name="Wilson R.J."/>
            <person name="Serrano M.G."/>
            <person name="Buck G."/>
            <person name="Lee V."/>
            <person name="Wang Y."/>
            <person name="Carvalho R."/>
            <person name="Voegtly L."/>
            <person name="Shi R."/>
            <person name="Duckworth R."/>
            <person name="Johnson A."/>
            <person name="Loviza R."/>
            <person name="Walstead R."/>
            <person name="Shah Z."/>
            <person name="Kiflezghi M."/>
            <person name="Wade K."/>
            <person name="Ball S.L."/>
            <person name="Bradley K.W."/>
            <person name="Asai D.J."/>
            <person name="Bowman C.A."/>
            <person name="Russell D.A."/>
            <person name="Pope W.H."/>
            <person name="Jacobs-Sera D."/>
            <person name="Hendrix R.W."/>
            <person name="Hatfull G.F."/>
        </authorList>
    </citation>
    <scope>NUCLEOTIDE SEQUENCE [LARGE SCALE GENOMIC DNA]</scope>
    <source>
        <strain evidence="3 4">DSM 27648</strain>
    </source>
</reference>
<dbReference type="Gene3D" id="3.30.460.10">
    <property type="entry name" value="Beta Polymerase, domain 2"/>
    <property type="match status" value="1"/>
</dbReference>
<dbReference type="Proteomes" id="UP000064967">
    <property type="component" value="Chromosome"/>
</dbReference>
<evidence type="ECO:0000313" key="4">
    <source>
        <dbReference type="Proteomes" id="UP000064967"/>
    </source>
</evidence>
<dbReference type="NCBIfam" id="TIGR04552">
    <property type="entry name" value="TIGR04552 family protein"/>
    <property type="match status" value="1"/>
</dbReference>
<feature type="compositionally biased region" description="Basic and acidic residues" evidence="1">
    <location>
        <begin position="346"/>
        <end position="360"/>
    </location>
</feature>
<dbReference type="RefSeq" id="WP_146653199.1">
    <property type="nucleotide sequence ID" value="NZ_CP012333.1"/>
</dbReference>
<feature type="compositionally biased region" description="Basic residues" evidence="1">
    <location>
        <begin position="370"/>
        <end position="380"/>
    </location>
</feature>
<dbReference type="AlphaFoldDB" id="A0A0K1Q8Z6"/>
<name>A0A0K1Q8Z6_9BACT</name>
<sequence>MASRDRLKTLEEFTLADLEAVRLLLRGDSVIDWHRLNFKDEAEIRDFILAQEFHPDEPGDRGRMNAIKNEAVSYLRRHFEYPIPKPVEQASVEELFWLAGQRGHRQTCACTILKCMHIIHHLDGRELLFMLPMSDQEIFHLVEEKVYRVIGSMLAEGFPITEFVGGRKNKDSLYTKLLSKREAVSAQIFDKLRFRIVTREKGDIFPIVQYLQKKLFPFNYVIPGQSINSIFHFKRYSQKNEHLRAFLPEMQAGADEDYTPSDNVFSADNYRVIHFVVDMPVRLPRKLLERAPSSAWSLGPVVFVICEFQVVDRETEAANEQGEASHAKYKDRQKKAVIRRLQLGMREMKVKGSPPKREEPQQAPPPSVRSPRKRGGPPKA</sequence>
<feature type="region of interest" description="Disordered" evidence="1">
    <location>
        <begin position="343"/>
        <end position="380"/>
    </location>
</feature>
<gene>
    <name evidence="3" type="ORF">AKJ09_08919</name>
</gene>
<evidence type="ECO:0000313" key="3">
    <source>
        <dbReference type="EMBL" id="AKV02256.1"/>
    </source>
</evidence>
<dbReference type="EMBL" id="CP012333">
    <property type="protein sequence ID" value="AKV02256.1"/>
    <property type="molecule type" value="Genomic_DNA"/>
</dbReference>